<name>B3JLA3_9BACT</name>
<dbReference type="EMBL" id="ABIY02000098">
    <property type="protein sequence ID" value="EDV00211.1"/>
    <property type="molecule type" value="Genomic_DNA"/>
</dbReference>
<dbReference type="GO" id="GO:0005829">
    <property type="term" value="C:cytosol"/>
    <property type="evidence" value="ECO:0007669"/>
    <property type="project" value="TreeGrafter"/>
</dbReference>
<proteinExistence type="inferred from homology"/>
<reference evidence="4 5" key="1">
    <citation type="submission" date="2008-04" db="EMBL/GenBank/DDBJ databases">
        <title>Draft genome sequence of Bacteroides coprocola (DSM 17136).</title>
        <authorList>
            <person name="Sudarsanam P."/>
            <person name="Ley R."/>
            <person name="Guruge J."/>
            <person name="Turnbaugh P.J."/>
            <person name="Mahowald M."/>
            <person name="Liep D."/>
            <person name="Gordon J."/>
        </authorList>
    </citation>
    <scope>NUCLEOTIDE SEQUENCE [LARGE SCALE GENOMIC DNA]</scope>
    <source>
        <strain evidence="4 5">DSM 17136</strain>
    </source>
</reference>
<dbReference type="InterPro" id="IPR005632">
    <property type="entry name" value="Chaperone_Skp"/>
</dbReference>
<organism evidence="4 5">
    <name type="scientific">Phocaeicola coprocola DSM 17136</name>
    <dbReference type="NCBI Taxonomy" id="470145"/>
    <lineage>
        <taxon>Bacteria</taxon>
        <taxon>Pseudomonadati</taxon>
        <taxon>Bacteroidota</taxon>
        <taxon>Bacteroidia</taxon>
        <taxon>Bacteroidales</taxon>
        <taxon>Bacteroidaceae</taxon>
        <taxon>Phocaeicola</taxon>
    </lineage>
</organism>
<dbReference type="InterPro" id="IPR024930">
    <property type="entry name" value="Skp_dom_sf"/>
</dbReference>
<keyword evidence="3" id="KW-0175">Coiled coil</keyword>
<dbReference type="GO" id="GO:0051082">
    <property type="term" value="F:unfolded protein binding"/>
    <property type="evidence" value="ECO:0007669"/>
    <property type="project" value="InterPro"/>
</dbReference>
<dbReference type="eggNOG" id="COG2825">
    <property type="taxonomic scope" value="Bacteria"/>
</dbReference>
<gene>
    <name evidence="4" type="ORF">BACCOP_02684</name>
</gene>
<evidence type="ECO:0000313" key="4">
    <source>
        <dbReference type="EMBL" id="EDV00211.1"/>
    </source>
</evidence>
<evidence type="ECO:0000256" key="1">
    <source>
        <dbReference type="ARBA" id="ARBA00009091"/>
    </source>
</evidence>
<evidence type="ECO:0000256" key="2">
    <source>
        <dbReference type="ARBA" id="ARBA00022729"/>
    </source>
</evidence>
<feature type="coiled-coil region" evidence="3">
    <location>
        <begin position="74"/>
        <end position="134"/>
    </location>
</feature>
<keyword evidence="2" id="KW-0732">Signal</keyword>
<comment type="similarity">
    <text evidence="1">Belongs to the Skp family.</text>
</comment>
<comment type="caution">
    <text evidence="4">The sequence shown here is derived from an EMBL/GenBank/DDBJ whole genome shotgun (WGS) entry which is preliminary data.</text>
</comment>
<dbReference type="PANTHER" id="PTHR35089:SF1">
    <property type="entry name" value="CHAPERONE PROTEIN SKP"/>
    <property type="match status" value="1"/>
</dbReference>
<dbReference type="Gene3D" id="3.30.910.20">
    <property type="entry name" value="Skp domain"/>
    <property type="match status" value="1"/>
</dbReference>
<dbReference type="HOGENOM" id="CLU_053320_0_1_10"/>
<dbReference type="AlphaFoldDB" id="B3JLA3"/>
<evidence type="ECO:0000256" key="3">
    <source>
        <dbReference type="SAM" id="Coils"/>
    </source>
</evidence>
<sequence length="203" mass="23104">MKNRRMRNEESKAMANSQFFIYHSSLHLKTTLLMKKVFFLAALLVCSIAAQAQRFALVDMEYILKQIPAYEQANQQMESLSKQWQSEVEAKAQEAKTMYDEYQKNASNLSATQKTAQENAIIAKEKEAADLRKKYFGPEGEGMKKRQELITPIQDAIYNAIKDIATQKNYDAVIDRASAQSMIFASPRIDISNEVLAKLGYSN</sequence>
<reference evidence="4 5" key="2">
    <citation type="submission" date="2008-04" db="EMBL/GenBank/DDBJ databases">
        <authorList>
            <person name="Fulton L."/>
            <person name="Clifton S."/>
            <person name="Fulton B."/>
            <person name="Xu J."/>
            <person name="Minx P."/>
            <person name="Pepin K.H."/>
            <person name="Johnson M."/>
            <person name="Thiruvilangam P."/>
            <person name="Bhonagiri V."/>
            <person name="Nash W.E."/>
            <person name="Mardis E.R."/>
            <person name="Wilson R.K."/>
        </authorList>
    </citation>
    <scope>NUCLEOTIDE SEQUENCE [LARGE SCALE GENOMIC DNA]</scope>
    <source>
        <strain evidence="4 5">DSM 17136</strain>
    </source>
</reference>
<accession>B3JLA3</accession>
<dbReference type="PANTHER" id="PTHR35089">
    <property type="entry name" value="CHAPERONE PROTEIN SKP"/>
    <property type="match status" value="1"/>
</dbReference>
<dbReference type="Pfam" id="PF03938">
    <property type="entry name" value="OmpH"/>
    <property type="match status" value="1"/>
</dbReference>
<dbReference type="SUPFAM" id="SSF111384">
    <property type="entry name" value="OmpH-like"/>
    <property type="match status" value="1"/>
</dbReference>
<dbReference type="STRING" id="470145.BACCOP_02684"/>
<evidence type="ECO:0000313" key="5">
    <source>
        <dbReference type="Proteomes" id="UP000003146"/>
    </source>
</evidence>
<dbReference type="Proteomes" id="UP000003146">
    <property type="component" value="Unassembled WGS sequence"/>
</dbReference>
<dbReference type="GO" id="GO:0050821">
    <property type="term" value="P:protein stabilization"/>
    <property type="evidence" value="ECO:0007669"/>
    <property type="project" value="TreeGrafter"/>
</dbReference>
<protein>
    <submittedName>
        <fullName evidence="4">Outer membrane protein</fullName>
    </submittedName>
</protein>
<dbReference type="SMART" id="SM00935">
    <property type="entry name" value="OmpH"/>
    <property type="match status" value="1"/>
</dbReference>